<keyword evidence="3" id="KW-1003">Cell membrane</keyword>
<feature type="compositionally biased region" description="Basic and acidic residues" evidence="22">
    <location>
        <begin position="4437"/>
        <end position="4449"/>
    </location>
</feature>
<dbReference type="FunFam" id="2.120.10.30:FF:000009">
    <property type="entry name" value="Putative low-density lipoprotein receptor-related protein 1B"/>
    <property type="match status" value="1"/>
</dbReference>
<feature type="disulfide bond" evidence="20">
    <location>
        <begin position="903"/>
        <end position="921"/>
    </location>
</feature>
<dbReference type="GeneTree" id="ENSGT00940000157899"/>
<dbReference type="Gene3D" id="4.10.400.10">
    <property type="entry name" value="Low-density Lipoprotein Receptor"/>
    <property type="match status" value="29"/>
</dbReference>
<dbReference type="PROSITE" id="PS01186">
    <property type="entry name" value="EGF_2"/>
    <property type="match status" value="3"/>
</dbReference>
<evidence type="ECO:0000313" key="25">
    <source>
        <dbReference type="Ensembl" id="ENSELUP00000096133.1"/>
    </source>
</evidence>
<dbReference type="InterPro" id="IPR000152">
    <property type="entry name" value="EGF-type_Asp/Asn_hydroxyl_site"/>
</dbReference>
<dbReference type="GO" id="GO:0006898">
    <property type="term" value="P:receptor-mediated endocytosis"/>
    <property type="evidence" value="ECO:0007669"/>
    <property type="project" value="UniProtKB-ARBA"/>
</dbReference>
<dbReference type="FunFam" id="4.10.400.10:FF:000007">
    <property type="entry name" value="Low density lipoprotein receptor-related protein 1"/>
    <property type="match status" value="1"/>
</dbReference>
<comment type="caution">
    <text evidence="19">Lacks conserved residue(s) required for the propagation of feature annotation.</text>
</comment>
<dbReference type="Gene3D" id="2.10.25.10">
    <property type="entry name" value="Laminin"/>
    <property type="match status" value="11"/>
</dbReference>
<dbReference type="FunFam" id="4.10.400.10:FF:000011">
    <property type="entry name" value="Low-density lipoprotein receptor-related protein 1"/>
    <property type="match status" value="2"/>
</dbReference>
<evidence type="ECO:0000256" key="22">
    <source>
        <dbReference type="SAM" id="MobiDB-lite"/>
    </source>
</evidence>
<dbReference type="CDD" id="cd00112">
    <property type="entry name" value="LDLa"/>
    <property type="match status" value="29"/>
</dbReference>
<dbReference type="PROSITE" id="PS50068">
    <property type="entry name" value="LDLRA_2"/>
    <property type="match status" value="29"/>
</dbReference>
<feature type="disulfide bond" evidence="20">
    <location>
        <begin position="3534"/>
        <end position="3549"/>
    </location>
</feature>
<dbReference type="FunFam" id="2.10.25.10:FF:000009">
    <property type="entry name" value="Low-density lipoprotein receptor isoform 1"/>
    <property type="match status" value="2"/>
</dbReference>
<comment type="subcellular location">
    <subcellularLocation>
        <location evidence="1">Cell membrane</location>
        <topology evidence="1">Single-pass type I membrane protein</topology>
    </subcellularLocation>
    <subcellularLocation>
        <location evidence="18">Membrane</location>
        <location evidence="18">Coated pit</location>
    </subcellularLocation>
</comment>
<dbReference type="GO" id="GO:0043226">
    <property type="term" value="C:organelle"/>
    <property type="evidence" value="ECO:0007669"/>
    <property type="project" value="UniProtKB-ARBA"/>
</dbReference>
<feature type="disulfide bond" evidence="20">
    <location>
        <begin position="3657"/>
        <end position="3672"/>
    </location>
</feature>
<dbReference type="Pfam" id="PF12662">
    <property type="entry name" value="cEGF"/>
    <property type="match status" value="1"/>
</dbReference>
<evidence type="ECO:0000256" key="11">
    <source>
        <dbReference type="ARBA" id="ARBA00022837"/>
    </source>
</evidence>
<feature type="disulfide bond" evidence="20">
    <location>
        <begin position="2795"/>
        <end position="2813"/>
    </location>
</feature>
<feature type="disulfide bond" evidence="20">
    <location>
        <begin position="985"/>
        <end position="1003"/>
    </location>
</feature>
<evidence type="ECO:0000256" key="13">
    <source>
        <dbReference type="ARBA" id="ARBA00023136"/>
    </source>
</evidence>
<dbReference type="PROSITE" id="PS01187">
    <property type="entry name" value="EGF_CA"/>
    <property type="match status" value="3"/>
</dbReference>
<feature type="repeat" description="LDL-receptor class B" evidence="21">
    <location>
        <begin position="2312"/>
        <end position="2356"/>
    </location>
</feature>
<feature type="disulfide bond" evidence="20">
    <location>
        <begin position="1081"/>
        <end position="1096"/>
    </location>
</feature>
<evidence type="ECO:0000256" key="4">
    <source>
        <dbReference type="ARBA" id="ARBA00022536"/>
    </source>
</evidence>
<dbReference type="FunFam" id="4.10.400.10:FF:000015">
    <property type="entry name" value="Low-density lipoprotein receptor-related protein 1"/>
    <property type="match status" value="2"/>
</dbReference>
<feature type="disulfide bond" evidence="20">
    <location>
        <begin position="862"/>
        <end position="880"/>
    </location>
</feature>
<dbReference type="GO" id="GO:0005886">
    <property type="term" value="C:plasma membrane"/>
    <property type="evidence" value="ECO:0007669"/>
    <property type="project" value="UniProtKB-SubCell"/>
</dbReference>
<evidence type="ECO:0000256" key="3">
    <source>
        <dbReference type="ARBA" id="ARBA00022475"/>
    </source>
</evidence>
<dbReference type="InterPro" id="IPR001881">
    <property type="entry name" value="EGF-like_Ca-bd_dom"/>
</dbReference>
<keyword evidence="7 23" id="KW-0812">Transmembrane</keyword>
<dbReference type="GO" id="GO:0005509">
    <property type="term" value="F:calcium ion binding"/>
    <property type="evidence" value="ECO:0007669"/>
    <property type="project" value="InterPro"/>
</dbReference>
<dbReference type="CDD" id="cd00054">
    <property type="entry name" value="EGF_CA"/>
    <property type="match status" value="3"/>
</dbReference>
<feature type="repeat" description="LDL-receptor class B" evidence="21">
    <location>
        <begin position="3083"/>
        <end position="3125"/>
    </location>
</feature>
<evidence type="ECO:0000256" key="10">
    <source>
        <dbReference type="ARBA" id="ARBA00022737"/>
    </source>
</evidence>
<feature type="disulfide bond" evidence="20">
    <location>
        <begin position="2536"/>
        <end position="2548"/>
    </location>
</feature>
<dbReference type="FunFam" id="2.120.10.30:FF:000019">
    <property type="entry name" value="Low-density lipoprotein receptor-related protein 1"/>
    <property type="match status" value="1"/>
</dbReference>
<reference evidence="25" key="2">
    <citation type="submission" date="2025-08" db="UniProtKB">
        <authorList>
            <consortium name="Ensembl"/>
        </authorList>
    </citation>
    <scope>IDENTIFICATION</scope>
</reference>
<feature type="disulfide bond" evidence="20">
    <location>
        <begin position="2881"/>
        <end position="2899"/>
    </location>
</feature>
<feature type="repeat" description="LDL-receptor class B" evidence="21">
    <location>
        <begin position="1903"/>
        <end position="1945"/>
    </location>
</feature>
<keyword evidence="8" id="KW-0479">Metal-binding</keyword>
<dbReference type="InterPro" id="IPR051221">
    <property type="entry name" value="LDLR-related"/>
</dbReference>
<dbReference type="FunFam" id="4.10.400.10:FF:000005">
    <property type="entry name" value="low-density lipoprotein receptor-related protein 1B"/>
    <property type="match status" value="2"/>
</dbReference>
<feature type="disulfide bond" evidence="20">
    <location>
        <begin position="2704"/>
        <end position="2716"/>
    </location>
</feature>
<dbReference type="Pfam" id="PF07645">
    <property type="entry name" value="EGF_CA"/>
    <property type="match status" value="2"/>
</dbReference>
<evidence type="ECO:0000256" key="5">
    <source>
        <dbReference type="ARBA" id="ARBA00022553"/>
    </source>
</evidence>
<dbReference type="InterPro" id="IPR009030">
    <property type="entry name" value="Growth_fac_rcpt_cys_sf"/>
</dbReference>
<dbReference type="SUPFAM" id="SSF63825">
    <property type="entry name" value="YWTD domain"/>
    <property type="match status" value="8"/>
</dbReference>
<feature type="disulfide bond" evidence="20">
    <location>
        <begin position="2711"/>
        <end position="2729"/>
    </location>
</feature>
<keyword evidence="4 19" id="KW-0245">EGF-like domain</keyword>
<dbReference type="FunFam" id="4.10.400.10:FF:000002">
    <property type="entry name" value="Low-density lipoprotein receptor-related protein 1"/>
    <property type="match status" value="2"/>
</dbReference>
<evidence type="ECO:0000313" key="26">
    <source>
        <dbReference type="Proteomes" id="UP000265140"/>
    </source>
</evidence>
<feature type="disulfide bond" evidence="20">
    <location>
        <begin position="3476"/>
        <end position="3488"/>
    </location>
</feature>
<keyword evidence="26" id="KW-1185">Reference proteome</keyword>
<feature type="disulfide bond" evidence="20">
    <location>
        <begin position="3314"/>
        <end position="3326"/>
    </location>
</feature>
<dbReference type="FunFam" id="2.120.10.30:FF:000020">
    <property type="entry name" value="Prolow-density lipoprotein receptor-related protein 1"/>
    <property type="match status" value="1"/>
</dbReference>
<dbReference type="FunFam" id="4.10.400.10:FF:000022">
    <property type="entry name" value="LDL receptor related protein 1"/>
    <property type="match status" value="1"/>
</dbReference>
<feature type="disulfide bond" evidence="20">
    <location>
        <begin position="2555"/>
        <end position="2570"/>
    </location>
</feature>
<feature type="domain" description="EGF-like" evidence="24">
    <location>
        <begin position="4128"/>
        <end position="4161"/>
    </location>
</feature>
<keyword evidence="17" id="KW-0325">Glycoprotein</keyword>
<evidence type="ECO:0000256" key="16">
    <source>
        <dbReference type="ARBA" id="ARBA00023176"/>
    </source>
</evidence>
<feature type="repeat" description="LDL-receptor class B" evidence="21">
    <location>
        <begin position="1599"/>
        <end position="1641"/>
    </location>
</feature>
<feature type="repeat" description="LDL-receptor class B" evidence="21">
    <location>
        <begin position="2357"/>
        <end position="2399"/>
    </location>
</feature>
<keyword evidence="10" id="KW-0677">Repeat</keyword>
<reference evidence="25" key="3">
    <citation type="submission" date="2025-09" db="UniProtKB">
        <authorList>
            <consortium name="Ensembl"/>
        </authorList>
    </citation>
    <scope>IDENTIFICATION</scope>
</reference>
<dbReference type="FunFam" id="4.10.400.10:FF:000013">
    <property type="entry name" value="Prolow-density lipoprotein receptor-related protein 1"/>
    <property type="match status" value="1"/>
</dbReference>
<feature type="disulfide bond" evidence="20">
    <location>
        <begin position="1016"/>
        <end position="1028"/>
    </location>
</feature>
<evidence type="ECO:0000256" key="21">
    <source>
        <dbReference type="PROSITE-ProRule" id="PRU00461"/>
    </source>
</evidence>
<feature type="disulfide bond" evidence="20">
    <location>
        <begin position="2673"/>
        <end position="2691"/>
    </location>
</feature>
<dbReference type="Pfam" id="PF16472">
    <property type="entry name" value="DUF5050"/>
    <property type="match status" value="1"/>
</dbReference>
<feature type="disulfide bond" evidence="19">
    <location>
        <begin position="4204"/>
        <end position="4214"/>
    </location>
</feature>
<keyword evidence="6" id="KW-0254">Endocytosis</keyword>
<feature type="repeat" description="LDL-receptor class B" evidence="21">
    <location>
        <begin position="3948"/>
        <end position="3991"/>
    </location>
</feature>
<feature type="disulfide bond" evidence="19">
    <location>
        <begin position="2955"/>
        <end position="2965"/>
    </location>
</feature>
<feature type="disulfide bond" evidence="20">
    <location>
        <begin position="3321"/>
        <end position="3339"/>
    </location>
</feature>
<proteinExistence type="inferred from homology"/>
<dbReference type="FunFam" id="2.120.10.30:FF:000014">
    <property type="entry name" value="Low-density lipoprotein receptor-related protein 1"/>
    <property type="match status" value="1"/>
</dbReference>
<keyword evidence="9" id="KW-0732">Signal</keyword>
<dbReference type="InterPro" id="IPR002172">
    <property type="entry name" value="LDrepeatLR_classA_rpt"/>
</dbReference>
<feature type="disulfide bond" evidence="20">
    <location>
        <begin position="2828"/>
        <end position="2840"/>
    </location>
</feature>
<keyword evidence="13 23" id="KW-0472">Membrane</keyword>
<dbReference type="PROSITE" id="PS01209">
    <property type="entry name" value="LDLRA_1"/>
    <property type="match status" value="12"/>
</dbReference>
<dbReference type="GO" id="GO:0005905">
    <property type="term" value="C:clathrin-coated pit"/>
    <property type="evidence" value="ECO:0007669"/>
    <property type="project" value="UniProtKB-KW"/>
</dbReference>
<feature type="domain" description="EGF-like" evidence="24">
    <location>
        <begin position="4201"/>
        <end position="4233"/>
    </location>
</feature>
<evidence type="ECO:0000256" key="23">
    <source>
        <dbReference type="SAM" id="Phobius"/>
    </source>
</evidence>
<dbReference type="Ensembl" id="ENSELUT00000087662.1">
    <property type="protein sequence ID" value="ENSELUP00000096133.1"/>
    <property type="gene ID" value="ENSELUG00000019756.3"/>
</dbReference>
<reference evidence="25 26" key="1">
    <citation type="submission" date="2020-02" db="EMBL/GenBank/DDBJ databases">
        <title>Esox lucius (northern pike) genome, fEsoLuc1, primary haplotype.</title>
        <authorList>
            <person name="Myers G."/>
            <person name="Karagic N."/>
            <person name="Meyer A."/>
            <person name="Pippel M."/>
            <person name="Reichard M."/>
            <person name="Winkler S."/>
            <person name="Tracey A."/>
            <person name="Sims Y."/>
            <person name="Howe K."/>
            <person name="Rhie A."/>
            <person name="Formenti G."/>
            <person name="Durbin R."/>
            <person name="Fedrigo O."/>
            <person name="Jarvis E.D."/>
        </authorList>
    </citation>
    <scope>NUCLEOTIDE SEQUENCE [LARGE SCALE GENOMIC DNA]</scope>
</reference>
<keyword evidence="16" id="KW-0168">Coated pit</keyword>
<dbReference type="GO" id="GO:0005041">
    <property type="term" value="F:low-density lipoprotein particle receptor activity"/>
    <property type="evidence" value="ECO:0007669"/>
    <property type="project" value="TreeGrafter"/>
</dbReference>
<accession>A0AAY5L497</accession>
<evidence type="ECO:0000256" key="14">
    <source>
        <dbReference type="ARBA" id="ARBA00023157"/>
    </source>
</evidence>
<dbReference type="Proteomes" id="UP000265140">
    <property type="component" value="Chromosome 17"/>
</dbReference>
<feature type="disulfide bond" evidence="19">
    <location>
        <begin position="4168"/>
        <end position="4178"/>
    </location>
</feature>
<feature type="disulfide bond" evidence="20">
    <location>
        <begin position="2582"/>
        <end position="2600"/>
    </location>
</feature>
<feature type="disulfide bond" evidence="20">
    <location>
        <begin position="3495"/>
        <end position="3510"/>
    </location>
</feature>
<feature type="disulfide bond" evidence="20">
    <location>
        <begin position="2666"/>
        <end position="2678"/>
    </location>
</feature>
<dbReference type="PRINTS" id="PR00261">
    <property type="entry name" value="LDLRECEPTOR"/>
</dbReference>
<feature type="disulfide bond" evidence="20">
    <location>
        <begin position="896"/>
        <end position="908"/>
    </location>
</feature>
<evidence type="ECO:0000256" key="18">
    <source>
        <dbReference type="ARBA" id="ARBA00037878"/>
    </source>
</evidence>
<dbReference type="SMART" id="SM00192">
    <property type="entry name" value="LDLa"/>
    <property type="match status" value="29"/>
</dbReference>
<dbReference type="InterPro" id="IPR018097">
    <property type="entry name" value="EGF_Ca-bd_CS"/>
</dbReference>
<feature type="disulfide bond" evidence="20">
    <location>
        <begin position="3602"/>
        <end position="3620"/>
    </location>
</feature>
<feature type="repeat" description="LDL-receptor class B" evidence="21">
    <location>
        <begin position="1328"/>
        <end position="1370"/>
    </location>
</feature>
<feature type="disulfide bond" evidence="20">
    <location>
        <begin position="1023"/>
        <end position="1041"/>
    </location>
</feature>
<feature type="disulfide bond" evidence="20">
    <location>
        <begin position="855"/>
        <end position="867"/>
    </location>
</feature>
<dbReference type="InterPro" id="IPR011042">
    <property type="entry name" value="6-blade_b-propeller_TolB-like"/>
</dbReference>
<dbReference type="FunFam" id="4.10.400.10:FF:000034">
    <property type="entry name" value="Low-density lipoprotein receptor-related protein 2"/>
    <property type="match status" value="2"/>
</dbReference>
<feature type="repeat" description="LDL-receptor class B" evidence="21">
    <location>
        <begin position="3905"/>
        <end position="3947"/>
    </location>
</feature>
<dbReference type="InterPro" id="IPR026823">
    <property type="entry name" value="cEGF"/>
</dbReference>
<evidence type="ECO:0000256" key="19">
    <source>
        <dbReference type="PROSITE-ProRule" id="PRU00076"/>
    </source>
</evidence>
<evidence type="ECO:0000256" key="7">
    <source>
        <dbReference type="ARBA" id="ARBA00022692"/>
    </source>
</evidence>
<dbReference type="FunFam" id="2.120.10.30:FF:000018">
    <property type="entry name" value="Low-density lipoprotein receptor-related protein 1"/>
    <property type="match status" value="1"/>
</dbReference>
<feature type="repeat" description="LDL-receptor class B" evidence="21">
    <location>
        <begin position="1371"/>
        <end position="1417"/>
    </location>
</feature>
<feature type="disulfide bond" evidence="20">
    <location>
        <begin position="997"/>
        <end position="1012"/>
    </location>
</feature>
<dbReference type="FunFam" id="2.120.10.30:FF:000012">
    <property type="entry name" value="Low density lipoprotein receptor-related protein 1"/>
    <property type="match status" value="1"/>
</dbReference>
<feature type="disulfide bond" evidence="19">
    <location>
        <begin position="4240"/>
        <end position="4250"/>
    </location>
</feature>
<feature type="disulfide bond" evidence="20">
    <location>
        <begin position="3515"/>
        <end position="3527"/>
    </location>
</feature>
<name>A0AAY5L497_ESOLU</name>
<feature type="repeat" description="LDL-receptor class B" evidence="21">
    <location>
        <begin position="1989"/>
        <end position="2032"/>
    </location>
</feature>
<dbReference type="InterPro" id="IPR032485">
    <property type="entry name" value="LRP1-like_beta_prop"/>
</dbReference>
<feature type="disulfide bond" evidence="20">
    <location>
        <begin position="3681"/>
        <end position="3693"/>
    </location>
</feature>
<dbReference type="FunFam" id="4.10.400.10:FF:000143">
    <property type="entry name" value="low-density lipoprotein receptor-related protein 1-like"/>
    <property type="match status" value="1"/>
</dbReference>
<evidence type="ECO:0000256" key="9">
    <source>
        <dbReference type="ARBA" id="ARBA00022729"/>
    </source>
</evidence>
<dbReference type="FunFam" id="4.10.400.10:FF:000001">
    <property type="entry name" value="Low-density lipoprotein receptor-related protein 1"/>
    <property type="match status" value="1"/>
</dbReference>
<feature type="disulfide bond" evidence="20">
    <location>
        <begin position="3560"/>
        <end position="3578"/>
    </location>
</feature>
<feature type="disulfide bond" evidence="20">
    <location>
        <begin position="2874"/>
        <end position="2886"/>
    </location>
</feature>
<feature type="disulfide bond" evidence="19">
    <location>
        <begin position="4190"/>
        <end position="4199"/>
    </location>
</feature>
<keyword evidence="11" id="KW-0106">Calcium</keyword>
<feature type="disulfide bond" evidence="20">
    <location>
        <begin position="2642"/>
        <end position="2657"/>
    </location>
</feature>
<dbReference type="PANTHER" id="PTHR22722">
    <property type="entry name" value="LOW-DENSITY LIPOPROTEIN RECEPTOR-RELATED PROTEIN 2-RELATED"/>
    <property type="match status" value="1"/>
</dbReference>
<feature type="repeat" description="LDL-receptor class B" evidence="21">
    <location>
        <begin position="3038"/>
        <end position="3082"/>
    </location>
</feature>
<dbReference type="FunFam" id="4.10.400.10:FF:000010">
    <property type="entry name" value="Low-density lipoprotein receptor-related protein 1"/>
    <property type="match status" value="1"/>
</dbReference>
<feature type="disulfide bond" evidence="20">
    <location>
        <begin position="3522"/>
        <end position="3540"/>
    </location>
</feature>
<comment type="similarity">
    <text evidence="2">Belongs to the LDLR family.</text>
</comment>
<dbReference type="InterPro" id="IPR000033">
    <property type="entry name" value="LDLR_classB_rpt"/>
</dbReference>
<feature type="disulfide bond" evidence="20">
    <location>
        <begin position="3572"/>
        <end position="3587"/>
    </location>
</feature>
<feature type="disulfide bond" evidence="20">
    <location>
        <begin position="2685"/>
        <end position="2700"/>
    </location>
</feature>
<protein>
    <recommendedName>
        <fullName evidence="24">EGF-like domain-containing protein</fullName>
    </recommendedName>
</protein>
<dbReference type="SMART" id="SM00179">
    <property type="entry name" value="EGF_CA"/>
    <property type="match status" value="6"/>
</dbReference>
<keyword evidence="5" id="KW-0597">Phosphoprotein</keyword>
<feature type="disulfide bond" evidence="20">
    <location>
        <begin position="944"/>
        <end position="962"/>
    </location>
</feature>
<dbReference type="FunFam" id="2.10.25.10:FF:000072">
    <property type="entry name" value="Low-density lipoprotein receptor-related protein 1B"/>
    <property type="match status" value="1"/>
</dbReference>
<feature type="repeat" description="LDL-receptor class B" evidence="21">
    <location>
        <begin position="1686"/>
        <end position="1725"/>
    </location>
</feature>
<evidence type="ECO:0000256" key="6">
    <source>
        <dbReference type="ARBA" id="ARBA00022583"/>
    </source>
</evidence>
<feature type="disulfide bond" evidence="20">
    <location>
        <begin position="3333"/>
        <end position="3348"/>
    </location>
</feature>
<feature type="disulfide bond" evidence="20">
    <location>
        <begin position="2594"/>
        <end position="2609"/>
    </location>
</feature>
<feature type="disulfide bond" evidence="20">
    <location>
        <begin position="2788"/>
        <end position="2800"/>
    </location>
</feature>
<keyword evidence="12 23" id="KW-1133">Transmembrane helix</keyword>
<evidence type="ECO:0000256" key="15">
    <source>
        <dbReference type="ARBA" id="ARBA00023170"/>
    </source>
</evidence>
<feature type="domain" description="EGF-like" evidence="24">
    <location>
        <begin position="4236"/>
        <end position="4272"/>
    </location>
</feature>
<dbReference type="PROSITE" id="PS00022">
    <property type="entry name" value="EGF_1"/>
    <property type="match status" value="2"/>
</dbReference>
<evidence type="ECO:0000256" key="17">
    <source>
        <dbReference type="ARBA" id="ARBA00023180"/>
    </source>
</evidence>
<dbReference type="FunFam" id="4.10.400.10:FF:000018">
    <property type="entry name" value="Low-density lipoprotein receptor-related protein 1"/>
    <property type="match status" value="1"/>
</dbReference>
<dbReference type="PROSITE" id="PS51120">
    <property type="entry name" value="LDLRB"/>
    <property type="match status" value="20"/>
</dbReference>
<dbReference type="InterPro" id="IPR049883">
    <property type="entry name" value="NOTCH1_EGF-like"/>
</dbReference>
<feature type="repeat" description="LDL-receptor class B" evidence="21">
    <location>
        <begin position="307"/>
        <end position="349"/>
    </location>
</feature>
<dbReference type="FunFam" id="2.10.25.10:FF:000505">
    <property type="entry name" value="Low-density lipoprotein receptor-related protein 1"/>
    <property type="match status" value="1"/>
</dbReference>
<dbReference type="PROSITE" id="PS00010">
    <property type="entry name" value="ASX_HYDROXYL"/>
    <property type="match status" value="2"/>
</dbReference>
<feature type="disulfide bond" evidence="20">
    <location>
        <begin position="2575"/>
        <end position="2587"/>
    </location>
</feature>
<dbReference type="SUPFAM" id="SSF57424">
    <property type="entry name" value="LDL receptor-like module"/>
    <property type="match status" value="28"/>
</dbReference>
<feature type="disulfide bond" evidence="20">
    <location>
        <begin position="2893"/>
        <end position="2908"/>
    </location>
</feature>
<feature type="disulfide bond" evidence="20">
    <location>
        <begin position="3281"/>
        <end position="3299"/>
    </location>
</feature>
<feature type="repeat" description="LDL-receptor class B" evidence="21">
    <location>
        <begin position="350"/>
        <end position="393"/>
    </location>
</feature>
<dbReference type="InterPro" id="IPR023415">
    <property type="entry name" value="LDLR_class-A_CS"/>
</dbReference>
<evidence type="ECO:0000256" key="20">
    <source>
        <dbReference type="PROSITE-ProRule" id="PRU00124"/>
    </source>
</evidence>
<dbReference type="FunFam" id="2.120.10.30:FF:000010">
    <property type="entry name" value="Low density lipoprotein receptor-related protein 1B"/>
    <property type="match status" value="1"/>
</dbReference>
<evidence type="ECO:0000259" key="24">
    <source>
        <dbReference type="PROSITE" id="PS50026"/>
    </source>
</evidence>
<sequence>MCVLFNFDFSKPISYSQDQISALSAHCLLSSFFHPTSWRHLTCSPKQFVCKDQVTCISKGWRCDGEKDCPDGSDEALDVCPHSRVSRCPPNEYQCGGTELCVHMSKLCNGAPDCTDGWDEGPHCREFATNCTLSGCQDNCSVTPSGTACYCKTGYEIGLDGKTCKDFDECTVYGTCSQSCTNTEGSYTCSCVEGYLPQPDNRSCKAKNVPVERNSVLLIANSQNIQATSLSGATISLLSTTTKQTTAMDFLYAQEQVCWIHVGDSPVSTHLKCAKIPNLKSFADERVINISLSLHHVEQMAIDWLTGNFYFVDDVDDRIFVCDKDGQTCVTLLDQELYNPKGIALDPTMGKVFFTDYGQIPKVERCDMDGQNRTKLVDSKIVFPHGITLDLVNRLVYWADAYLDYIEVVDYEGKNRHTIIQGLLIEHLYGLTVFENYLYATNSDNGNMQPKTSVIRVNRFNSSDYQVVTRVDKGGALHVYHQRRQPPVRSHACEPDQFGKAGGCSDICLLGNSHKTRTCRCRSGFSLGSDGKSCKKPEHELFLVYGKGRPGVIRGMDMNAKVPDEYMIPIENLLNPRALDFHSESDFIYFADATSYLIGRQKIDGTERDNILTEVAGQQLWLYQIQCSGKTISVARLEKASQTRKTLIEGKMTHPRAIVVDPLHGWMYWTDWEEDPKESKRGKIERAWMDGSNRNVFLTSKTVLWPNGLSLDIPQGILYWVDAYYDRIEMVYLNNTERKTVYEGQELNHAFGLCHYKHFLFWNEYRSGSIYKLDQINKNVSLLRNERPPIFEIRMYDAQQQQGSNACRVNNGGCSSLCLAIPDGRQCACAEDQLLDQKDNTSCKVNPSYIPPPQCQPTEFACKNNRCIQERWKCDGDNDCLDNSDEAPELCHQHTCPTDRFKCHNNRCIPLRWLCDGDNDCGNDEDESNTTCSARTCPPNQYSCASGRCIPISWTCDLDDDCGDRSDEPASCAYPTCFPLTQFTCNNGRCININWRCDNDNDCGDNSDEAGCSHSCSSTQFKCNSGRCIPDYWTCDGDNDCGDYSDETHANCTNQGALVCKLSHHVCANDSTICLPAEKLCDGTDDCPDGSDEKLCGKSGPHPEFNAGQGSHGGRWRAGGKNNDLTQADINCHNTKCKRSVTSSWNTSLSPFPADLCSLDNGDCSHNCTVAPGEGVMCSCPLGMELATDNKTCQIQSFCAKHLKCSQRCEQDKFSVKCSCYKGWELEPDQENCKSTDPFKPFIIFSNRHEIRRIDLNKGEFSVLVPGLRNTIALDFHLAENALYWTDVVEDKIYRGKLSESGALTSFDVVIQYGLATPEGLAVDWIAGNIYWVESNLDQIEVARLDGTMRTTLLAGEVEHPRAIALDPRYGILFWTDWDASMPRIEAASMSGEGRRTIHKETGNGGWPNGLTVDYLELRILWIDARSDAIYSAKYDGSGLIEVLRGHEYLSHPFAVTMYGGEVYWTDWRTNTLAKANKWTGNNVTVVQRTNTQPFDLQVYHPSRQPQAPNPCAANNGMGPCSHLCLINYNQTFSCACPHLMKLGADKHTCYESRQFLLYARQIEIRGVDIDNPYYNYIISFTVPDIDNVTVVDYDALEHRIYWSDVRTQTIKRAFINGTGVETVVSADLPNAHGLAVDWVSRNLFWTSYDANKKQINVARLDGSFKNAVIQGLDKPRCLVLHPVLGKLYWTDGDNISMANTDGSNRSVLFTNQKGPVGLSIDFDTDELYWISSGNSTISRCKLDGSGLEILEGVKGKLTKATSLAIMGEKLWWADQGTDQIGTCDKKDGGNWKFLRNHTSPVMHMKIYNETVQKGTNLCSNNNGGCSQLCLPTSPNTRACMCTAGYSLKSGQQSCEGVGSFLLYSVHEGIRGIPLDPSDKSDALVPVSGTSLAVGIDFHADNDTIYWVDMGLSTISRAKRDQTWREDVVTNGIGRVEGIAVDWIAGNIYWTDQGFDVIEVARLNGSFRYVVISQGLDKPRAITVHPEKGYLFWTEWGQYPRIERSRLDGSQRAVLVNVSISWPNGISIDYQEGLLYWCDARTDKIERINLETGENRELVLASNNMDMFSVSVFENYIYWSDRTHANGSIKRGSKDNATDSVPLRAGIGVQLKDIKVFNRARQQGTNVCKDNNGGCQQLCLFRGNAERTCACAHGMLADDGQSCRDYDGYLLYSERTILKSVHLSDESNLNAPIKPFEDPEHMKNVIALTFDYRGGGGKGANRIFFSDIHFGNIQQINDDGSDRKTVVESVGSVEGLAYHRAWDTLYWTSYTTSTITRHTVNQNRWGAWDRDTVVTMSGDDHPRAFVLDECQDLMFWTNWNEQSPSIMRATLSGNNVLVIIGSDIRTPNGLAIDHRAEKLYFSDATLDKIERCEYDGSRRYLVLKNEPVHPFGLAVYGHYIFWTDWVRRAVLRADKYVGGDMKLLRADIPQQPMGIVAVANDTNSCEFSPCRVNNGGCQDLCLLNSEGRVNCTCRGDGERKLLEDNTCVALNTTCSSMDEFECGNGDCVNYTLTCDGKPHCKDKSDEKQSYCANRVCKKGYRRCVNSRCLGHSSWCNGRDDCGDNSDELFCNTTLCTAEQFQCRDGGCITNSSKCNQKVDCEDASDEMNCSIDCSSYFRLGVKGVTFQKCEFTSLCYAPSWVCDGANDCGDYSDERNCPADRKKTKCPGPFFACPSGRCIPMSWTCDKENDCENGADEIHCDKSCSASQFECGNHRCIPNRWVCDGADDCGDGTDEDSKCKNKTCSPHAFHCPGSHVCVPQHWKCDGDKDCPDGVDESIKAGCVFNNTCEVNEFVCQNRQCIPKHFVCDHDSDCSDGSDESLECEYPTCRPNEFRCANGRCLIQSSWECDGEFDCHDHSDEAPKNPHCNGPEKKCNDTAYSCGNGKCVTETLLCDHNDDCGDGSDELNCFINECLNSKLSGCSQLCEDLKIGFKCRCRPGFRLKDDGKTCVDIDECTTSYPCTQRCVNTHGSFHCLCVEGFQPSTSDPTICKSISDEEPFLIFANRYYLRKLNLDGSNYTLLKQGLNNAVALDFDYRQQMIYWTDVTTQGSMIRRMHINGSDVQVLHRTSLNNPDGLAVDWVGGNLYWCDKGRDTIEVSKLNGAYRTVLVNTGLREPRAVAVDVRNGYLYWSDWGDNPHIGRIGMDGSNRSVIVEDKITWPNGLTLDFINDRIYWADAREDYIEFASLDGTNRHTVLTQDIPHIFAMTLFEEYIYWTDWETKSINRCHKTLGTNKTMLISTLHRPMDIHIYHPYRQPEGMSKSWPTTHVRPTKGGAVTCFVCKNDKCIPFWWKCDTEDDCGDRSDEPAECPEFKCRPGQFQCGTGICTNPAYICDGDNDCQDNSDEANCDIHVCLPSQFKCSHPSRCIPGIFRCNGQDNCGEGEDEKDCPDVTCAPNQFQCAITKRCIPRVWVCDRDNDCVDGSDEPANCTQMTCGADEFRCKDSGRCIPARWKCDGEDDCGDASDEPKEECDERTCEPYQFRCKNNRCVPGRWQCDYDNDCGDNSDEDKCVPRQCSESEFSCTNGRCIAGRWKCDGDHDCADGSDENGCDVMCDSDQFQCKNGHCIPIRWRCDSDPDCMDGSDEESCNSGVGRHCPLDEFQCNNTLCKPLAWKCDGEDDCGDNSDENPEECIKFQCPPMRQLRCHNDRVCLPIARRCDGVDNCADNSDELNCQTPPTTPVCQKDEFQCSNGRCIPSNLRCDYFNNCEDYGSDEIDSSLNNCHSNRTVCGDGDEAHCVVNGTDAFCSCKPGFQITGNNRCEDKNECKQFGVCSHICNNTKGSYKCSCHKYFTRISDTCKADCEQVLYIADDNEIRSLDPGMPNWRYEQTFQGDANVRIDAMDLHVKTNRIYWTNWHTGRISSYELPVSSSSANSNRNRRQSDTRLTNLEIPGLKMPRGIAVDWVAGNIYWTDSGRDVIEVAQISGQHRKTLISGMMDEPYAIVVDPQRGTMYWADWGNQPKIETAAMDGTMRETLVQDNLQWPTGLAVDYFNERLYWADAKLSVICSVRLNGSDPVVAVNKLHHPFSIDVFEDYIYGVTYINNFVFRVNKFGKGPMENLTTGMNHATDIVLYHRNKQAEINNPCDRKKCEWLCLLSPSGPVCTCPNGRTLDNGTCVEVSTPTLSPVSPPSGTCNVQCLNGGSCFLNARKQAKCRCQPNYGGDKCEVDQCRDYCQNGGTCTASPTGSPACRCLTGFTGPNCNLHTCKNYCQNGGNCTVSAGNQPTCSCPTDFLGDQCQYRDCEGHCLNGGTCLQSASGGRQCRCLPKFMGSTCDVDKCHYCRDGKCIPTNPLQPTGEFTCICTTGRVQASCYTCDEYCANGQCSFNPRTHLPECAASIVIPVLLLLLLLLLVGGAVIWYRKRMRGAKGFQHQRMSNGAMNVEIGNPAYKIYEGEPDDDAGELLDSDFTLDPDKPTNFTNPVYATLYMGAHNSRNSLASTDEKKELLSRGDEEPLVDPLA</sequence>
<feature type="domain" description="EGF-like" evidence="24">
    <location>
        <begin position="2951"/>
        <end position="2986"/>
    </location>
</feature>
<feature type="disulfide bond" evidence="20">
    <location>
        <begin position="2543"/>
        <end position="2561"/>
    </location>
</feature>
<feature type="repeat" description="LDL-receptor class B" evidence="21">
    <location>
        <begin position="665"/>
        <end position="715"/>
    </location>
</feature>
<feature type="transmembrane region" description="Helical" evidence="23">
    <location>
        <begin position="4336"/>
        <end position="4357"/>
    </location>
</feature>
<dbReference type="PROSITE" id="PS50026">
    <property type="entry name" value="EGF_3"/>
    <property type="match status" value="5"/>
</dbReference>
<feature type="disulfide bond" evidence="20">
    <location>
        <begin position="3373"/>
        <end position="3388"/>
    </location>
</feature>
<dbReference type="PANTHER" id="PTHR22722:SF5">
    <property type="entry name" value="LOW-DENSITY LIPOPROTEIN RECEPTOR-RELATED PROTEIN 1B"/>
    <property type="match status" value="1"/>
</dbReference>
<feature type="domain" description="EGF-like" evidence="24">
    <location>
        <begin position="4164"/>
        <end position="4200"/>
    </location>
</feature>
<organism evidence="25 26">
    <name type="scientific">Esox lucius</name>
    <name type="common">Northern pike</name>
    <dbReference type="NCBI Taxonomy" id="8010"/>
    <lineage>
        <taxon>Eukaryota</taxon>
        <taxon>Metazoa</taxon>
        <taxon>Chordata</taxon>
        <taxon>Craniata</taxon>
        <taxon>Vertebrata</taxon>
        <taxon>Euteleostomi</taxon>
        <taxon>Actinopterygii</taxon>
        <taxon>Neopterygii</taxon>
        <taxon>Teleostei</taxon>
        <taxon>Protacanthopterygii</taxon>
        <taxon>Esociformes</taxon>
        <taxon>Esocidae</taxon>
        <taxon>Esox</taxon>
    </lineage>
</organism>
<feature type="region of interest" description="Disordered" evidence="22">
    <location>
        <begin position="4434"/>
        <end position="4457"/>
    </location>
</feature>
<dbReference type="FunFam" id="2.10.25.10:FF:000129">
    <property type="entry name" value="Low-density lipoprotein receptor-related protein 1"/>
    <property type="match status" value="1"/>
</dbReference>
<feature type="repeat" description="LDL-receptor class B" evidence="21">
    <location>
        <begin position="1281"/>
        <end position="1327"/>
    </location>
</feature>
<dbReference type="Gene3D" id="2.120.10.30">
    <property type="entry name" value="TolB, C-terminal domain"/>
    <property type="match status" value="8"/>
</dbReference>
<dbReference type="SUPFAM" id="SSF57196">
    <property type="entry name" value="EGF/Laminin"/>
    <property type="match status" value="4"/>
</dbReference>
<dbReference type="InterPro" id="IPR000742">
    <property type="entry name" value="EGF"/>
</dbReference>
<dbReference type="FunFam" id="4.10.400.10:FF:000012">
    <property type="entry name" value="Low-density lipoprotein receptor-related protein 1"/>
    <property type="match status" value="1"/>
</dbReference>
<evidence type="ECO:0000256" key="8">
    <source>
        <dbReference type="ARBA" id="ARBA00022723"/>
    </source>
</evidence>
<dbReference type="FunFam" id="2.120.10.30:FF:000015">
    <property type="entry name" value="Low-density lipoprotein receptor-related protein 1"/>
    <property type="match status" value="1"/>
</dbReference>
<evidence type="ECO:0000256" key="2">
    <source>
        <dbReference type="ARBA" id="ARBA00009939"/>
    </source>
</evidence>
<feature type="disulfide bond" evidence="19">
    <location>
        <begin position="4132"/>
        <end position="4142"/>
    </location>
</feature>
<feature type="repeat" description="LDL-receptor class B" evidence="21">
    <location>
        <begin position="394"/>
        <end position="437"/>
    </location>
</feature>
<keyword evidence="14 19" id="KW-1015">Disulfide bond</keyword>
<feature type="repeat" description="LDL-receptor class B" evidence="21">
    <location>
        <begin position="3170"/>
        <end position="3212"/>
    </location>
</feature>
<feature type="disulfide bond" evidence="20">
    <location>
        <begin position="3483"/>
        <end position="3501"/>
    </location>
</feature>
<dbReference type="SUPFAM" id="SSF57184">
    <property type="entry name" value="Growth factor receptor domain"/>
    <property type="match status" value="3"/>
</dbReference>
<dbReference type="FunFam" id="4.10.400.10:FF:000023">
    <property type="entry name" value="Low density lipoprotein receptor-related protein 1"/>
    <property type="match status" value="1"/>
</dbReference>
<dbReference type="SMART" id="SM00181">
    <property type="entry name" value="EGF"/>
    <property type="match status" value="23"/>
</dbReference>
<dbReference type="SMART" id="SM00135">
    <property type="entry name" value="LY"/>
    <property type="match status" value="35"/>
</dbReference>
<feature type="repeat" description="LDL-receptor class B" evidence="21">
    <location>
        <begin position="1946"/>
        <end position="1988"/>
    </location>
</feature>
<feature type="disulfide bond" evidence="20">
    <location>
        <begin position="937"/>
        <end position="949"/>
    </location>
</feature>
<feature type="disulfide bond" evidence="19">
    <location>
        <begin position="4262"/>
        <end position="4271"/>
    </location>
</feature>
<feature type="disulfide bond" evidence="20">
    <location>
        <begin position="2502"/>
        <end position="2520"/>
    </location>
</feature>
<feature type="disulfide bond" evidence="20">
    <location>
        <begin position="3688"/>
        <end position="3706"/>
    </location>
</feature>
<feature type="disulfide bond" evidence="20">
    <location>
        <begin position="3595"/>
        <end position="3607"/>
    </location>
</feature>
<dbReference type="Pfam" id="PF00058">
    <property type="entry name" value="Ldl_recept_b"/>
    <property type="match status" value="9"/>
</dbReference>
<feature type="repeat" description="LDL-receptor class B" evidence="21">
    <location>
        <begin position="3126"/>
        <end position="3169"/>
    </location>
</feature>
<keyword evidence="15" id="KW-0675">Receptor</keyword>
<dbReference type="Pfam" id="PF14670">
    <property type="entry name" value="FXa_inhibition"/>
    <property type="match status" value="3"/>
</dbReference>
<dbReference type="InterPro" id="IPR036055">
    <property type="entry name" value="LDL_receptor-like_sf"/>
</dbReference>
<dbReference type="GO" id="GO:0043235">
    <property type="term" value="C:receptor complex"/>
    <property type="evidence" value="ECO:0007669"/>
    <property type="project" value="TreeGrafter"/>
</dbReference>
<dbReference type="FunFam" id="4.10.400.10:FF:000004">
    <property type="entry name" value="Low-density lipoprotein receptor-related protein 1"/>
    <property type="match status" value="1"/>
</dbReference>
<evidence type="ECO:0000256" key="1">
    <source>
        <dbReference type="ARBA" id="ARBA00004251"/>
    </source>
</evidence>
<feature type="disulfide bond" evidence="20">
    <location>
        <begin position="3553"/>
        <end position="3565"/>
    </location>
</feature>
<evidence type="ECO:0000256" key="12">
    <source>
        <dbReference type="ARBA" id="ARBA00022989"/>
    </source>
</evidence>
<dbReference type="FunFam" id="4.10.400.10:FF:000009">
    <property type="entry name" value="Low-density lipoprotein receptor-related protein 1"/>
    <property type="match status" value="1"/>
</dbReference>
<dbReference type="Pfam" id="PF00057">
    <property type="entry name" value="Ldl_recept_a"/>
    <property type="match status" value="28"/>
</dbReference>